<sequence length="84" mass="8554">MEETRDMTGIRLTQYARGGGCGCKIPPGELEAVLAGLPGREDEGGRVLLADAQTPGGLLVAGEVPGAPVIGELTAARDAVLIVR</sequence>
<organism evidence="1 2">
    <name type="scientific">Nonomuraea monospora</name>
    <dbReference type="NCBI Taxonomy" id="568818"/>
    <lineage>
        <taxon>Bacteria</taxon>
        <taxon>Bacillati</taxon>
        <taxon>Actinomycetota</taxon>
        <taxon>Actinomycetes</taxon>
        <taxon>Streptosporangiales</taxon>
        <taxon>Streptosporangiaceae</taxon>
        <taxon>Nonomuraea</taxon>
    </lineage>
</organism>
<evidence type="ECO:0008006" key="3">
    <source>
        <dbReference type="Google" id="ProtNLM"/>
    </source>
</evidence>
<dbReference type="Proteomes" id="UP001499843">
    <property type="component" value="Unassembled WGS sequence"/>
</dbReference>
<evidence type="ECO:0000313" key="2">
    <source>
        <dbReference type="Proteomes" id="UP001499843"/>
    </source>
</evidence>
<reference evidence="1 2" key="1">
    <citation type="journal article" date="2019" name="Int. J. Syst. Evol. Microbiol.">
        <title>The Global Catalogue of Microorganisms (GCM) 10K type strain sequencing project: providing services to taxonomists for standard genome sequencing and annotation.</title>
        <authorList>
            <consortium name="The Broad Institute Genomics Platform"/>
            <consortium name="The Broad Institute Genome Sequencing Center for Infectious Disease"/>
            <person name="Wu L."/>
            <person name="Ma J."/>
        </authorList>
    </citation>
    <scope>NUCLEOTIDE SEQUENCE [LARGE SCALE GENOMIC DNA]</scope>
    <source>
        <strain evidence="1 2">JCM 16114</strain>
    </source>
</reference>
<comment type="caution">
    <text evidence="1">The sequence shown here is derived from an EMBL/GenBank/DDBJ whole genome shotgun (WGS) entry which is preliminary data.</text>
</comment>
<proteinExistence type="predicted"/>
<dbReference type="InterPro" id="IPR036921">
    <property type="entry name" value="PurM-like_N_sf"/>
</dbReference>
<accession>A0ABN3C7F1</accession>
<dbReference type="EMBL" id="BAAAQX010000002">
    <property type="protein sequence ID" value="GAA2205276.1"/>
    <property type="molecule type" value="Genomic_DNA"/>
</dbReference>
<evidence type="ECO:0000313" key="1">
    <source>
        <dbReference type="EMBL" id="GAA2205276.1"/>
    </source>
</evidence>
<gene>
    <name evidence="1" type="ORF">GCM10009850_007870</name>
</gene>
<keyword evidence="2" id="KW-1185">Reference proteome</keyword>
<name>A0ABN3C7F1_9ACTN</name>
<dbReference type="Gene3D" id="3.30.1330.10">
    <property type="entry name" value="PurM-like, N-terminal domain"/>
    <property type="match status" value="1"/>
</dbReference>
<protein>
    <recommendedName>
        <fullName evidence="3">Selenide, water dikinase SelD</fullName>
    </recommendedName>
</protein>